<dbReference type="InterPro" id="IPR014001">
    <property type="entry name" value="Helicase_ATP-bd"/>
</dbReference>
<evidence type="ECO:0000256" key="4">
    <source>
        <dbReference type="ARBA" id="ARBA00022801"/>
    </source>
</evidence>
<dbReference type="InterPro" id="IPR059027">
    <property type="entry name" value="DD_DDX21-DDX50"/>
</dbReference>
<protein>
    <recommendedName>
        <fullName evidence="2">RNA helicase</fullName>
        <ecNumber evidence="2">3.6.4.13</ecNumber>
    </recommendedName>
</protein>
<reference evidence="12" key="1">
    <citation type="submission" date="2021-02" db="EMBL/GenBank/DDBJ databases">
        <authorList>
            <person name="Dougan E. K."/>
            <person name="Rhodes N."/>
            <person name="Thang M."/>
            <person name="Chan C."/>
        </authorList>
    </citation>
    <scope>NUCLEOTIDE SEQUENCE</scope>
</reference>
<feature type="domain" description="Helicase C-terminal" evidence="11">
    <location>
        <begin position="322"/>
        <end position="466"/>
    </location>
</feature>
<evidence type="ECO:0000256" key="1">
    <source>
        <dbReference type="ARBA" id="ARBA00006517"/>
    </source>
</evidence>
<comment type="caution">
    <text evidence="12">The sequence shown here is derived from an EMBL/GenBank/DDBJ whole genome shotgun (WGS) entry which is preliminary data.</text>
</comment>
<dbReference type="EC" id="3.6.4.13" evidence="2"/>
<dbReference type="Gene3D" id="3.40.50.300">
    <property type="entry name" value="P-loop containing nucleotide triphosphate hydrolases"/>
    <property type="match status" value="2"/>
</dbReference>
<feature type="compositionally biased region" description="Gly residues" evidence="9">
    <location>
        <begin position="652"/>
        <end position="685"/>
    </location>
</feature>
<dbReference type="SUPFAM" id="SSF54928">
    <property type="entry name" value="RNA-binding domain, RBD"/>
    <property type="match status" value="1"/>
</dbReference>
<dbReference type="OrthoDB" id="4255at2759"/>
<evidence type="ECO:0000259" key="10">
    <source>
        <dbReference type="PROSITE" id="PS51192"/>
    </source>
</evidence>
<evidence type="ECO:0000256" key="6">
    <source>
        <dbReference type="ARBA" id="ARBA00022840"/>
    </source>
</evidence>
<dbReference type="GO" id="GO:0005524">
    <property type="term" value="F:ATP binding"/>
    <property type="evidence" value="ECO:0007669"/>
    <property type="project" value="UniProtKB-KW"/>
</dbReference>
<dbReference type="InterPro" id="IPR011545">
    <property type="entry name" value="DEAD/DEAH_box_helicase_dom"/>
</dbReference>
<proteinExistence type="inferred from homology"/>
<dbReference type="EMBL" id="CAJNDS010000577">
    <property type="protein sequence ID" value="CAE7220144.1"/>
    <property type="molecule type" value="Genomic_DNA"/>
</dbReference>
<evidence type="ECO:0000259" key="11">
    <source>
        <dbReference type="PROSITE" id="PS51194"/>
    </source>
</evidence>
<dbReference type="InterPro" id="IPR050547">
    <property type="entry name" value="DEAD_box_RNA_helicases"/>
</dbReference>
<keyword evidence="7" id="KW-0694">RNA-binding</keyword>
<sequence length="685" mass="74251">MPPKDIKKKKVQSPKLAAKSSPTLKPKASPKLGPKASPKLGPKANPKKRKADVDKAAAATSVRKKQATEDSHDTSGSLAVCKVSDIKDISDASREALLTKNITMLFEIQQKAFSPCFKGLDVVGRAKTGCGKTLAFVLPVVERLRDSAKLACKKAPLCTTIAPTRELARQIFNDFELLGNASGLVVKCFYGGTPFGPQCEDLRNGVHVLVCTPGRLLDHVRRSSVALSNCKTLILDEADEMLSMGFQEDIEAVLDELPKTNCQKLLFSATLPKWVNAIVEKHLTNPTWIDVAHDPQGNKTNDLIKHQCVQCAPALKGDCIGDLCKIHAGAFGKTIVFVNTKKECDELAGNDKLQAIGAGVLHGDIPQHAREKTMDGFRSGKIRCLVATDVAARGIDVPAVDLVVQTRPPQDFEAYVHRSGRTGRAGRKGTSVTFYSRNEEYLVKLIEHKKGIKMQRVGPPQARDVVAAAAEDAVRQIDTVHQASVEAFTDKARELIEERGAEVALAASMAALTGHFRELKGRSLLSSYDGQTALLLQSERVIETDSKGWYLLRQMLPRELADACRGCKRCKDERLCIFDAPDNIVPMILEATLWKGNTIKVATELPELLEAETDIYEANQKLKESKQRFWERRKGSGKDGKGGKAEGRGGRGRGQGGRGGGHSGHGGHGAGRGKGQSGRGSRGRG</sequence>
<evidence type="ECO:0000256" key="7">
    <source>
        <dbReference type="ARBA" id="ARBA00022884"/>
    </source>
</evidence>
<dbReference type="CDD" id="cd00268">
    <property type="entry name" value="DEADc"/>
    <property type="match status" value="1"/>
</dbReference>
<evidence type="ECO:0000313" key="12">
    <source>
        <dbReference type="EMBL" id="CAE7220144.1"/>
    </source>
</evidence>
<keyword evidence="13" id="KW-1185">Reference proteome</keyword>
<feature type="region of interest" description="Disordered" evidence="9">
    <location>
        <begin position="627"/>
        <end position="685"/>
    </location>
</feature>
<dbReference type="PROSITE" id="PS51194">
    <property type="entry name" value="HELICASE_CTER"/>
    <property type="match status" value="1"/>
</dbReference>
<dbReference type="Proteomes" id="UP000604046">
    <property type="component" value="Unassembled WGS sequence"/>
</dbReference>
<dbReference type="PROSITE" id="PS00039">
    <property type="entry name" value="DEAD_ATP_HELICASE"/>
    <property type="match status" value="1"/>
</dbReference>
<feature type="domain" description="Helicase ATP-binding" evidence="10">
    <location>
        <begin position="113"/>
        <end position="289"/>
    </location>
</feature>
<evidence type="ECO:0000256" key="3">
    <source>
        <dbReference type="ARBA" id="ARBA00022741"/>
    </source>
</evidence>
<accession>A0A812KB77</accession>
<dbReference type="CDD" id="cd18787">
    <property type="entry name" value="SF2_C_DEAD"/>
    <property type="match status" value="1"/>
</dbReference>
<evidence type="ECO:0000256" key="8">
    <source>
        <dbReference type="RuleBase" id="RU000492"/>
    </source>
</evidence>
<evidence type="ECO:0000256" key="5">
    <source>
        <dbReference type="ARBA" id="ARBA00022806"/>
    </source>
</evidence>
<dbReference type="PANTHER" id="PTHR47963:SF8">
    <property type="entry name" value="ATP-DEPENDENT RNA HELICASE DEAD"/>
    <property type="match status" value="1"/>
</dbReference>
<comment type="similarity">
    <text evidence="1">Belongs to the DEAD box helicase family. DDX21/DDX50 subfamily.</text>
</comment>
<dbReference type="InterPro" id="IPR044742">
    <property type="entry name" value="DEAD/DEAH_RhlB"/>
</dbReference>
<evidence type="ECO:0000256" key="2">
    <source>
        <dbReference type="ARBA" id="ARBA00012552"/>
    </source>
</evidence>
<dbReference type="SUPFAM" id="SSF52540">
    <property type="entry name" value="P-loop containing nucleoside triphosphate hydrolases"/>
    <property type="match status" value="1"/>
</dbReference>
<dbReference type="GO" id="GO:0016787">
    <property type="term" value="F:hydrolase activity"/>
    <property type="evidence" value="ECO:0007669"/>
    <property type="project" value="UniProtKB-KW"/>
</dbReference>
<dbReference type="InterPro" id="IPR000629">
    <property type="entry name" value="RNA-helicase_DEAD-box_CS"/>
</dbReference>
<feature type="compositionally biased region" description="Basic residues" evidence="9">
    <location>
        <begin position="1"/>
        <end position="12"/>
    </location>
</feature>
<dbReference type="PROSITE" id="PS51192">
    <property type="entry name" value="HELICASE_ATP_BIND_1"/>
    <property type="match status" value="1"/>
</dbReference>
<keyword evidence="4 8" id="KW-0378">Hydrolase</keyword>
<evidence type="ECO:0000256" key="9">
    <source>
        <dbReference type="SAM" id="MobiDB-lite"/>
    </source>
</evidence>
<feature type="region of interest" description="Disordered" evidence="9">
    <location>
        <begin position="1"/>
        <end position="74"/>
    </location>
</feature>
<keyword evidence="6 8" id="KW-0067">ATP-binding</keyword>
<feature type="compositionally biased region" description="Basic and acidic residues" evidence="9">
    <location>
        <begin position="627"/>
        <end position="649"/>
    </location>
</feature>
<dbReference type="InterPro" id="IPR027417">
    <property type="entry name" value="P-loop_NTPase"/>
</dbReference>
<dbReference type="InterPro" id="IPR035979">
    <property type="entry name" value="RBD_domain_sf"/>
</dbReference>
<dbReference type="InterPro" id="IPR001650">
    <property type="entry name" value="Helicase_C-like"/>
</dbReference>
<dbReference type="GO" id="GO:0003723">
    <property type="term" value="F:RNA binding"/>
    <property type="evidence" value="ECO:0007669"/>
    <property type="project" value="UniProtKB-KW"/>
</dbReference>
<dbReference type="Pfam" id="PF08152">
    <property type="entry name" value="GUCT"/>
    <property type="match status" value="1"/>
</dbReference>
<organism evidence="12 13">
    <name type="scientific">Symbiodinium natans</name>
    <dbReference type="NCBI Taxonomy" id="878477"/>
    <lineage>
        <taxon>Eukaryota</taxon>
        <taxon>Sar</taxon>
        <taxon>Alveolata</taxon>
        <taxon>Dinophyceae</taxon>
        <taxon>Suessiales</taxon>
        <taxon>Symbiodiniaceae</taxon>
        <taxon>Symbiodinium</taxon>
    </lineage>
</organism>
<keyword evidence="3 8" id="KW-0547">Nucleotide-binding</keyword>
<gene>
    <name evidence="12" type="primary">DDX21</name>
    <name evidence="12" type="ORF">SNAT2548_LOCUS8023</name>
</gene>
<keyword evidence="5 8" id="KW-0347">Helicase</keyword>
<dbReference type="Pfam" id="PF00271">
    <property type="entry name" value="Helicase_C"/>
    <property type="match status" value="1"/>
</dbReference>
<dbReference type="InterPro" id="IPR012562">
    <property type="entry name" value="GUCT"/>
</dbReference>
<dbReference type="SMART" id="SM00487">
    <property type="entry name" value="DEXDc"/>
    <property type="match status" value="1"/>
</dbReference>
<dbReference type="GO" id="GO:0003724">
    <property type="term" value="F:RNA helicase activity"/>
    <property type="evidence" value="ECO:0007669"/>
    <property type="project" value="UniProtKB-EC"/>
</dbReference>
<dbReference type="SMART" id="SM00490">
    <property type="entry name" value="HELICc"/>
    <property type="match status" value="1"/>
</dbReference>
<evidence type="ECO:0000313" key="13">
    <source>
        <dbReference type="Proteomes" id="UP000604046"/>
    </source>
</evidence>
<dbReference type="AlphaFoldDB" id="A0A812KB77"/>
<dbReference type="Pfam" id="PF26142">
    <property type="entry name" value="DD_DDX21-DDX50"/>
    <property type="match status" value="1"/>
</dbReference>
<dbReference type="Pfam" id="PF00270">
    <property type="entry name" value="DEAD"/>
    <property type="match status" value="1"/>
</dbReference>
<name>A0A812KB77_9DINO</name>
<dbReference type="PANTHER" id="PTHR47963">
    <property type="entry name" value="DEAD-BOX ATP-DEPENDENT RNA HELICASE 47, MITOCHONDRIAL"/>
    <property type="match status" value="1"/>
</dbReference>